<evidence type="ECO:0000313" key="2">
    <source>
        <dbReference type="EMBL" id="MFC4008079.1"/>
    </source>
</evidence>
<comment type="caution">
    <text evidence="2">The sequence shown here is derived from an EMBL/GenBank/DDBJ whole genome shotgun (WGS) entry which is preliminary data.</text>
</comment>
<evidence type="ECO:0000256" key="1">
    <source>
        <dbReference type="SAM" id="MobiDB-lite"/>
    </source>
</evidence>
<dbReference type="Proteomes" id="UP001595851">
    <property type="component" value="Unassembled WGS sequence"/>
</dbReference>
<reference evidence="3" key="1">
    <citation type="journal article" date="2019" name="Int. J. Syst. Evol. Microbiol.">
        <title>The Global Catalogue of Microorganisms (GCM) 10K type strain sequencing project: providing services to taxonomists for standard genome sequencing and annotation.</title>
        <authorList>
            <consortium name="The Broad Institute Genomics Platform"/>
            <consortium name="The Broad Institute Genome Sequencing Center for Infectious Disease"/>
            <person name="Wu L."/>
            <person name="Ma J."/>
        </authorList>
    </citation>
    <scope>NUCLEOTIDE SEQUENCE [LARGE SCALE GENOMIC DNA]</scope>
    <source>
        <strain evidence="3">TBRC 1276</strain>
    </source>
</reference>
<gene>
    <name evidence="2" type="ORF">ACFOY2_12665</name>
</gene>
<keyword evidence="3" id="KW-1185">Reference proteome</keyword>
<proteinExistence type="predicted"/>
<dbReference type="EMBL" id="JBHSBI010000005">
    <property type="protein sequence ID" value="MFC4008079.1"/>
    <property type="molecule type" value="Genomic_DNA"/>
</dbReference>
<feature type="region of interest" description="Disordered" evidence="1">
    <location>
        <begin position="1"/>
        <end position="21"/>
    </location>
</feature>
<protein>
    <submittedName>
        <fullName evidence="2">Uncharacterized protein</fullName>
    </submittedName>
</protein>
<accession>A0ABV8G5F2</accession>
<dbReference type="RefSeq" id="WP_379528164.1">
    <property type="nucleotide sequence ID" value="NZ_JBHSBI010000005.1"/>
</dbReference>
<evidence type="ECO:0000313" key="3">
    <source>
        <dbReference type="Proteomes" id="UP001595851"/>
    </source>
</evidence>
<sequence>MTERGEIPDFHSLHPQPRKPDHIKLSWYEPAHRTQRIRVVLHTCECRHTVYELCATAGQSFIRRTDREKGTVHETAWALTADARDTFNRILLGEAQ</sequence>
<name>A0ABV8G5F2_9ACTN</name>
<organism evidence="2 3">
    <name type="scientific">Nonomuraea purpurea</name>
    <dbReference type="NCBI Taxonomy" id="1849276"/>
    <lineage>
        <taxon>Bacteria</taxon>
        <taxon>Bacillati</taxon>
        <taxon>Actinomycetota</taxon>
        <taxon>Actinomycetes</taxon>
        <taxon>Streptosporangiales</taxon>
        <taxon>Streptosporangiaceae</taxon>
        <taxon>Nonomuraea</taxon>
    </lineage>
</organism>